<dbReference type="Pfam" id="PF02557">
    <property type="entry name" value="VanY"/>
    <property type="match status" value="1"/>
</dbReference>
<accession>A0A3A6QMD5</accession>
<dbReference type="AlphaFoldDB" id="A0A3A6QMD5"/>
<name>A0A3A6QMD5_9VIBR</name>
<comment type="caution">
    <text evidence="2">The sequence shown here is derived from an EMBL/GenBank/DDBJ whole genome shotgun (WGS) entry which is preliminary data.</text>
</comment>
<keyword evidence="2" id="KW-0645">Protease</keyword>
<keyword evidence="2" id="KW-0378">Hydrolase</keyword>
<evidence type="ECO:0000313" key="3">
    <source>
        <dbReference type="Proteomes" id="UP000273252"/>
    </source>
</evidence>
<keyword evidence="3" id="KW-1185">Reference proteome</keyword>
<evidence type="ECO:0000313" key="2">
    <source>
        <dbReference type="EMBL" id="RJX67517.1"/>
    </source>
</evidence>
<dbReference type="PANTHER" id="PTHR34385:SF1">
    <property type="entry name" value="PEPTIDOGLYCAN L-ALANYL-D-GLUTAMATE ENDOPEPTIDASE CWLK"/>
    <property type="match status" value="1"/>
</dbReference>
<evidence type="ECO:0000259" key="1">
    <source>
        <dbReference type="Pfam" id="PF02557"/>
    </source>
</evidence>
<dbReference type="GO" id="GO:0006508">
    <property type="term" value="P:proteolysis"/>
    <property type="evidence" value="ECO:0007669"/>
    <property type="project" value="InterPro"/>
</dbReference>
<dbReference type="PANTHER" id="PTHR34385">
    <property type="entry name" value="D-ALANYL-D-ALANINE CARBOXYPEPTIDASE"/>
    <property type="match status" value="1"/>
</dbReference>
<dbReference type="EMBL" id="QVMU01000022">
    <property type="protein sequence ID" value="RJX67517.1"/>
    <property type="molecule type" value="Genomic_DNA"/>
</dbReference>
<keyword evidence="2" id="KW-0121">Carboxypeptidase</keyword>
<dbReference type="InterPro" id="IPR003709">
    <property type="entry name" value="VanY-like_core_dom"/>
</dbReference>
<dbReference type="Proteomes" id="UP000273252">
    <property type="component" value="Unassembled WGS sequence"/>
</dbReference>
<gene>
    <name evidence="2" type="ORF">DZ860_18160</name>
</gene>
<sequence>MTSEQLTGQVTSHLVEALIGQKQFLVHQQVAQDLLALKHAADQAGFNLNIASGFRDFDRQLAIWNGKMSGERAILDRHCQPIDSETLSDADKAFAILRWSALPGASRHHWGTEFDVFDRNSLPLDTQLQLEPWEYLTGHQARFYQWLTAHLTQFGFFFPYAKDKGGVSPEPWHISHQKTAQGCMMQLSVSTLRQQLQAQPIIGKESVLDNLEQFYTQFITNIS</sequence>
<reference evidence="2 3" key="1">
    <citation type="submission" date="2018-08" db="EMBL/GenBank/DDBJ databases">
        <title>Vibrio isolated from the Eastern China Marginal Seas.</title>
        <authorList>
            <person name="Li Y."/>
        </authorList>
    </citation>
    <scope>NUCLEOTIDE SEQUENCE [LARGE SCALE GENOMIC DNA]</scope>
    <source>
        <strain evidence="2 3">BEI233</strain>
    </source>
</reference>
<dbReference type="InterPro" id="IPR052179">
    <property type="entry name" value="DD-CPase-like"/>
</dbReference>
<feature type="domain" description="D-alanyl-D-alanine carboxypeptidase-like core" evidence="1">
    <location>
        <begin position="25"/>
        <end position="176"/>
    </location>
</feature>
<dbReference type="RefSeq" id="WP_120034127.1">
    <property type="nucleotide sequence ID" value="NZ_QVMU01000022.1"/>
</dbReference>
<protein>
    <submittedName>
        <fullName evidence="2">D-alanyl-D-alanine carboxypeptidase family protein</fullName>
    </submittedName>
</protein>
<organism evidence="2 3">
    <name type="scientific">Vibrio sinensis</name>
    <dbReference type="NCBI Taxonomy" id="2302434"/>
    <lineage>
        <taxon>Bacteria</taxon>
        <taxon>Pseudomonadati</taxon>
        <taxon>Pseudomonadota</taxon>
        <taxon>Gammaproteobacteria</taxon>
        <taxon>Vibrionales</taxon>
        <taxon>Vibrionaceae</taxon>
        <taxon>Vibrio</taxon>
    </lineage>
</organism>
<dbReference type="SUPFAM" id="SSF55166">
    <property type="entry name" value="Hedgehog/DD-peptidase"/>
    <property type="match status" value="1"/>
</dbReference>
<dbReference type="OrthoDB" id="9792074at2"/>
<proteinExistence type="predicted"/>
<dbReference type="GO" id="GO:0004180">
    <property type="term" value="F:carboxypeptidase activity"/>
    <property type="evidence" value="ECO:0007669"/>
    <property type="project" value="UniProtKB-KW"/>
</dbReference>
<dbReference type="InterPro" id="IPR009045">
    <property type="entry name" value="Zn_M74/Hedgehog-like"/>
</dbReference>
<dbReference type="CDD" id="cd14847">
    <property type="entry name" value="DD-carboxypeptidase_like"/>
    <property type="match status" value="1"/>
</dbReference>
<dbReference type="Gene3D" id="3.30.1380.10">
    <property type="match status" value="1"/>
</dbReference>